<proteinExistence type="predicted"/>
<dbReference type="AlphaFoldDB" id="A0A9W9M385"/>
<dbReference type="EMBL" id="JAPQKP010000006">
    <property type="protein sequence ID" value="KAJ5185737.1"/>
    <property type="molecule type" value="Genomic_DNA"/>
</dbReference>
<organism evidence="1 2">
    <name type="scientific">Penicillium cf. griseofulvum</name>
    <dbReference type="NCBI Taxonomy" id="2972120"/>
    <lineage>
        <taxon>Eukaryota</taxon>
        <taxon>Fungi</taxon>
        <taxon>Dikarya</taxon>
        <taxon>Ascomycota</taxon>
        <taxon>Pezizomycotina</taxon>
        <taxon>Eurotiomycetes</taxon>
        <taxon>Eurotiomycetidae</taxon>
        <taxon>Eurotiales</taxon>
        <taxon>Aspergillaceae</taxon>
        <taxon>Penicillium</taxon>
    </lineage>
</organism>
<dbReference type="OrthoDB" id="3182339at2759"/>
<sequence>MVVPVFFRDFGTRSCFAVRYFDHSDDHKRLYKDIEDQAIDERGQKISELSQLRQKCQQMKDSLSQMEGSFYVRTYESGEQRSFHSRYCRKCEIRDAADLMVIKIHEWPLPSDVLQVKSVVFELKVPASFWSWQDATGFFINVLGIKHDS</sequence>
<dbReference type="Proteomes" id="UP001150879">
    <property type="component" value="Unassembled WGS sequence"/>
</dbReference>
<evidence type="ECO:0000313" key="1">
    <source>
        <dbReference type="EMBL" id="KAJ5185737.1"/>
    </source>
</evidence>
<keyword evidence="2" id="KW-1185">Reference proteome</keyword>
<gene>
    <name evidence="1" type="ORF">N7472_010577</name>
</gene>
<evidence type="ECO:0000313" key="2">
    <source>
        <dbReference type="Proteomes" id="UP001150879"/>
    </source>
</evidence>
<comment type="caution">
    <text evidence="1">The sequence shown here is derived from an EMBL/GenBank/DDBJ whole genome shotgun (WGS) entry which is preliminary data.</text>
</comment>
<reference evidence="1" key="1">
    <citation type="submission" date="2022-11" db="EMBL/GenBank/DDBJ databases">
        <authorList>
            <person name="Petersen C."/>
        </authorList>
    </citation>
    <scope>NUCLEOTIDE SEQUENCE</scope>
    <source>
        <strain evidence="1">IBT 16849</strain>
    </source>
</reference>
<reference evidence="1" key="2">
    <citation type="journal article" date="2023" name="IMA Fungus">
        <title>Comparative genomic study of the Penicillium genus elucidates a diverse pangenome and 15 lateral gene transfer events.</title>
        <authorList>
            <person name="Petersen C."/>
            <person name="Sorensen T."/>
            <person name="Nielsen M.R."/>
            <person name="Sondergaard T.E."/>
            <person name="Sorensen J.L."/>
            <person name="Fitzpatrick D.A."/>
            <person name="Frisvad J.C."/>
            <person name="Nielsen K.L."/>
        </authorList>
    </citation>
    <scope>NUCLEOTIDE SEQUENCE</scope>
    <source>
        <strain evidence="1">IBT 16849</strain>
    </source>
</reference>
<protein>
    <submittedName>
        <fullName evidence="1">Uncharacterized protein</fullName>
    </submittedName>
</protein>
<name>A0A9W9M385_9EURO</name>
<accession>A0A9W9M385</accession>